<dbReference type="Proteomes" id="UP000179266">
    <property type="component" value="Unassembled WGS sequence"/>
</dbReference>
<gene>
    <name evidence="1" type="ORF">A2161_05875</name>
</gene>
<organism evidence="1 2">
    <name type="scientific">Candidatus Schekmanbacteria bacterium RBG_13_48_7</name>
    <dbReference type="NCBI Taxonomy" id="1817878"/>
    <lineage>
        <taxon>Bacteria</taxon>
        <taxon>Candidatus Schekmaniibacteriota</taxon>
    </lineage>
</organism>
<accession>A0A1F7RSL9</accession>
<dbReference type="EMBL" id="MGDD01000219">
    <property type="protein sequence ID" value="OGL44543.1"/>
    <property type="molecule type" value="Genomic_DNA"/>
</dbReference>
<evidence type="ECO:0000313" key="1">
    <source>
        <dbReference type="EMBL" id="OGL44543.1"/>
    </source>
</evidence>
<protein>
    <submittedName>
        <fullName evidence="1">Uncharacterized protein</fullName>
    </submittedName>
</protein>
<sequence>MYVRKFRTDIYRAIENRKSKNRKPTIGLDCGRISIFEYKIKNEIHNFRTNTQILLIYYSEFVKERI</sequence>
<reference evidence="1 2" key="1">
    <citation type="journal article" date="2016" name="Nat. Commun.">
        <title>Thousands of microbial genomes shed light on interconnected biogeochemical processes in an aquifer system.</title>
        <authorList>
            <person name="Anantharaman K."/>
            <person name="Brown C.T."/>
            <person name="Hug L.A."/>
            <person name="Sharon I."/>
            <person name="Castelle C.J."/>
            <person name="Probst A.J."/>
            <person name="Thomas B.C."/>
            <person name="Singh A."/>
            <person name="Wilkins M.J."/>
            <person name="Karaoz U."/>
            <person name="Brodie E.L."/>
            <person name="Williams K.H."/>
            <person name="Hubbard S.S."/>
            <person name="Banfield J.F."/>
        </authorList>
    </citation>
    <scope>NUCLEOTIDE SEQUENCE [LARGE SCALE GENOMIC DNA]</scope>
</reference>
<dbReference type="AlphaFoldDB" id="A0A1F7RSL9"/>
<comment type="caution">
    <text evidence="1">The sequence shown here is derived from an EMBL/GenBank/DDBJ whole genome shotgun (WGS) entry which is preliminary data.</text>
</comment>
<proteinExistence type="predicted"/>
<name>A0A1F7RSL9_9BACT</name>
<evidence type="ECO:0000313" key="2">
    <source>
        <dbReference type="Proteomes" id="UP000179266"/>
    </source>
</evidence>